<keyword evidence="2" id="KW-0378">Hydrolase</keyword>
<gene>
    <name evidence="4" type="ORF">SAMN04487971_102323</name>
</gene>
<dbReference type="SMART" id="SM00910">
    <property type="entry name" value="HIRAN"/>
    <property type="match status" value="1"/>
</dbReference>
<reference evidence="5" key="1">
    <citation type="submission" date="2016-10" db="EMBL/GenBank/DDBJ databases">
        <authorList>
            <person name="Varghese N."/>
            <person name="Submissions S."/>
        </authorList>
    </citation>
    <scope>NUCLEOTIDE SEQUENCE [LARGE SCALE GENOMIC DNA]</scope>
    <source>
        <strain evidence="5">CGMCC 1.7655</strain>
    </source>
</reference>
<dbReference type="EMBL" id="FNGE01000002">
    <property type="protein sequence ID" value="SDK70388.1"/>
    <property type="molecule type" value="Genomic_DNA"/>
</dbReference>
<evidence type="ECO:0000256" key="1">
    <source>
        <dbReference type="ARBA" id="ARBA00022723"/>
    </source>
</evidence>
<evidence type="ECO:0000259" key="3">
    <source>
        <dbReference type="SMART" id="SM00910"/>
    </source>
</evidence>
<dbReference type="InterPro" id="IPR014905">
    <property type="entry name" value="HIRAN"/>
</dbReference>
<accession>A0A1G9E2Q5</accession>
<dbReference type="RefSeq" id="WP_090752853.1">
    <property type="nucleotide sequence ID" value="NZ_FNGE01000002.1"/>
</dbReference>
<sequence>MERRALLGGLALATVAPVGALARPAMPAGLEVLRTHLANADRFEHRPKVGQRLVLRRDPSRAFDPAAIAVETEEGQRVGYLPPAQAGVLSRLMDHGASASAQLSETGKLQVFLHLT</sequence>
<dbReference type="Gene3D" id="3.30.70.2330">
    <property type="match status" value="1"/>
</dbReference>
<dbReference type="GO" id="GO:0016818">
    <property type="term" value="F:hydrolase activity, acting on acid anhydrides, in phosphorus-containing anhydrides"/>
    <property type="evidence" value="ECO:0007669"/>
    <property type="project" value="InterPro"/>
</dbReference>
<keyword evidence="5" id="KW-1185">Reference proteome</keyword>
<organism evidence="4 5">
    <name type="scientific">Paracoccus chinensis</name>
    <dbReference type="NCBI Taxonomy" id="525640"/>
    <lineage>
        <taxon>Bacteria</taxon>
        <taxon>Pseudomonadati</taxon>
        <taxon>Pseudomonadota</taxon>
        <taxon>Alphaproteobacteria</taxon>
        <taxon>Rhodobacterales</taxon>
        <taxon>Paracoccaceae</taxon>
        <taxon>Paracoccus</taxon>
    </lineage>
</organism>
<feature type="domain" description="HIRAN" evidence="3">
    <location>
        <begin position="30"/>
        <end position="115"/>
    </location>
</feature>
<dbReference type="AlphaFoldDB" id="A0A1G9E2Q5"/>
<proteinExistence type="predicted"/>
<evidence type="ECO:0000313" key="5">
    <source>
        <dbReference type="Proteomes" id="UP000199555"/>
    </source>
</evidence>
<protein>
    <submittedName>
        <fullName evidence="4">HIRAN domain-containing protein</fullName>
    </submittedName>
</protein>
<dbReference type="Pfam" id="PF08797">
    <property type="entry name" value="HIRAN"/>
    <property type="match status" value="1"/>
</dbReference>
<keyword evidence="1" id="KW-0479">Metal-binding</keyword>
<dbReference type="GO" id="GO:0003676">
    <property type="term" value="F:nucleic acid binding"/>
    <property type="evidence" value="ECO:0007669"/>
    <property type="project" value="InterPro"/>
</dbReference>
<name>A0A1G9E2Q5_9RHOB</name>
<evidence type="ECO:0000256" key="2">
    <source>
        <dbReference type="ARBA" id="ARBA00022801"/>
    </source>
</evidence>
<dbReference type="GO" id="GO:0008270">
    <property type="term" value="F:zinc ion binding"/>
    <property type="evidence" value="ECO:0007669"/>
    <property type="project" value="InterPro"/>
</dbReference>
<dbReference type="Proteomes" id="UP000199555">
    <property type="component" value="Unassembled WGS sequence"/>
</dbReference>
<evidence type="ECO:0000313" key="4">
    <source>
        <dbReference type="EMBL" id="SDK70388.1"/>
    </source>
</evidence>
<dbReference type="OrthoDB" id="7775150at2"/>